<dbReference type="GO" id="GO:0003700">
    <property type="term" value="F:DNA-binding transcription factor activity"/>
    <property type="evidence" value="ECO:0007669"/>
    <property type="project" value="InterPro"/>
</dbReference>
<dbReference type="STRING" id="1215104.GCA_000730585_00723"/>
<evidence type="ECO:0000256" key="2">
    <source>
        <dbReference type="ARBA" id="ARBA00023125"/>
    </source>
</evidence>
<dbReference type="RefSeq" id="WP_042129226.1">
    <property type="nucleotide sequence ID" value="NZ_FZOL01000037.1"/>
</dbReference>
<dbReference type="SMART" id="SM00342">
    <property type="entry name" value="HTH_ARAC"/>
    <property type="match status" value="1"/>
</dbReference>
<dbReference type="InterPro" id="IPR032687">
    <property type="entry name" value="AraC-type_N"/>
</dbReference>
<dbReference type="OrthoDB" id="6506763at2"/>
<dbReference type="Pfam" id="PF12625">
    <property type="entry name" value="Arabinose_bd"/>
    <property type="match status" value="1"/>
</dbReference>
<evidence type="ECO:0000256" key="1">
    <source>
        <dbReference type="ARBA" id="ARBA00023015"/>
    </source>
</evidence>
<organism evidence="5 6">
    <name type="scientific">Pseudomonas japonica</name>
    <dbReference type="NCBI Taxonomy" id="256466"/>
    <lineage>
        <taxon>Bacteria</taxon>
        <taxon>Pseudomonadati</taxon>
        <taxon>Pseudomonadota</taxon>
        <taxon>Gammaproteobacteria</taxon>
        <taxon>Pseudomonadales</taxon>
        <taxon>Pseudomonadaceae</taxon>
        <taxon>Pseudomonas</taxon>
    </lineage>
</organism>
<dbReference type="InterPro" id="IPR009057">
    <property type="entry name" value="Homeodomain-like_sf"/>
</dbReference>
<dbReference type="Pfam" id="PF12833">
    <property type="entry name" value="HTH_18"/>
    <property type="match status" value="1"/>
</dbReference>
<keyword evidence="3" id="KW-0804">Transcription</keyword>
<dbReference type="PROSITE" id="PS01124">
    <property type="entry name" value="HTH_ARAC_FAMILY_2"/>
    <property type="match status" value="1"/>
</dbReference>
<dbReference type="InterPro" id="IPR018060">
    <property type="entry name" value="HTH_AraC"/>
</dbReference>
<name>A0A239LJW7_9PSED</name>
<dbReference type="PANTHER" id="PTHR47894:SF4">
    <property type="entry name" value="HTH-TYPE TRANSCRIPTIONAL REGULATOR GADX"/>
    <property type="match status" value="1"/>
</dbReference>
<gene>
    <name evidence="5" type="ORF">SAMN05444352_13712</name>
</gene>
<dbReference type="GO" id="GO:0005829">
    <property type="term" value="C:cytosol"/>
    <property type="evidence" value="ECO:0007669"/>
    <property type="project" value="TreeGrafter"/>
</dbReference>
<dbReference type="AlphaFoldDB" id="A0A239LJW7"/>
<sequence>MPMTPFVRTISLIGFQEFATRQGLDPARMLKLIGLPLQSLQGEDALYPYQQYCALLEVCSVHSGNPLFGLHYGLFQASSVFGDLLYLLRNTHTVGDALTQLRTHYRLYNGAADIGLVSENGLTTLSYHVHQPEMPGVRQAQELGCAVGMQLMRLLLGAHWLPDEIRLPHSPGSDPERYVQALGMSPCFDADSLAMVFASAWLEQPVYAPDDAVHHLASRKMERMESLCADGLCSQIRQLLRHLLPSGRATAEKVADIMALTPNALRQAMAAEDTSFQQLLEEVRQGMAREYLSGPSINVAELASLLGYSETSGFCRAFHRWFGMSPLSWQKAQGVKRQPRLLGRRRKRL</sequence>
<evidence type="ECO:0000259" key="4">
    <source>
        <dbReference type="PROSITE" id="PS01124"/>
    </source>
</evidence>
<accession>A0A239LJW7</accession>
<dbReference type="Proteomes" id="UP000198407">
    <property type="component" value="Unassembled WGS sequence"/>
</dbReference>
<proteinExistence type="predicted"/>
<dbReference type="Gene3D" id="1.10.10.60">
    <property type="entry name" value="Homeodomain-like"/>
    <property type="match status" value="1"/>
</dbReference>
<evidence type="ECO:0000313" key="5">
    <source>
        <dbReference type="EMBL" id="SNT30192.1"/>
    </source>
</evidence>
<keyword evidence="2 5" id="KW-0238">DNA-binding</keyword>
<feature type="domain" description="HTH araC/xylS-type" evidence="4">
    <location>
        <begin position="234"/>
        <end position="332"/>
    </location>
</feature>
<evidence type="ECO:0000313" key="6">
    <source>
        <dbReference type="Proteomes" id="UP000198407"/>
    </source>
</evidence>
<dbReference type="PANTHER" id="PTHR47894">
    <property type="entry name" value="HTH-TYPE TRANSCRIPTIONAL REGULATOR GADX"/>
    <property type="match status" value="1"/>
</dbReference>
<protein>
    <submittedName>
        <fullName evidence="5">AraC-type DNA-binding protein</fullName>
    </submittedName>
</protein>
<reference evidence="6" key="1">
    <citation type="submission" date="2017-06" db="EMBL/GenBank/DDBJ databases">
        <authorList>
            <person name="Varghese N."/>
            <person name="Submissions S."/>
        </authorList>
    </citation>
    <scope>NUCLEOTIDE SEQUENCE [LARGE SCALE GENOMIC DNA]</scope>
    <source>
        <strain evidence="6">DSM 22348</strain>
    </source>
</reference>
<evidence type="ECO:0000256" key="3">
    <source>
        <dbReference type="ARBA" id="ARBA00023163"/>
    </source>
</evidence>
<keyword evidence="6" id="KW-1185">Reference proteome</keyword>
<dbReference type="EMBL" id="FZOL01000037">
    <property type="protein sequence ID" value="SNT30192.1"/>
    <property type="molecule type" value="Genomic_DNA"/>
</dbReference>
<dbReference type="SUPFAM" id="SSF46689">
    <property type="entry name" value="Homeodomain-like"/>
    <property type="match status" value="1"/>
</dbReference>
<keyword evidence="1" id="KW-0805">Transcription regulation</keyword>
<dbReference type="GO" id="GO:0000976">
    <property type="term" value="F:transcription cis-regulatory region binding"/>
    <property type="evidence" value="ECO:0007669"/>
    <property type="project" value="TreeGrafter"/>
</dbReference>